<evidence type="ECO:0000313" key="3">
    <source>
        <dbReference type="Proteomes" id="UP000247810"/>
    </source>
</evidence>
<organism evidence="2 3">
    <name type="scientific">Aspergillus ellipticus CBS 707.79</name>
    <dbReference type="NCBI Taxonomy" id="1448320"/>
    <lineage>
        <taxon>Eukaryota</taxon>
        <taxon>Fungi</taxon>
        <taxon>Dikarya</taxon>
        <taxon>Ascomycota</taxon>
        <taxon>Pezizomycotina</taxon>
        <taxon>Eurotiomycetes</taxon>
        <taxon>Eurotiomycetidae</taxon>
        <taxon>Eurotiales</taxon>
        <taxon>Aspergillaceae</taxon>
        <taxon>Aspergillus</taxon>
        <taxon>Aspergillus subgen. Circumdati</taxon>
    </lineage>
</organism>
<dbReference type="Proteomes" id="UP000247810">
    <property type="component" value="Unassembled WGS sequence"/>
</dbReference>
<feature type="compositionally biased region" description="Acidic residues" evidence="1">
    <location>
        <begin position="187"/>
        <end position="202"/>
    </location>
</feature>
<gene>
    <name evidence="2" type="ORF">BO71DRAFT_433368</name>
</gene>
<feature type="compositionally biased region" description="Polar residues" evidence="1">
    <location>
        <begin position="96"/>
        <end position="129"/>
    </location>
</feature>
<keyword evidence="3" id="KW-1185">Reference proteome</keyword>
<name>A0A319D1M2_9EURO</name>
<dbReference type="VEuPathDB" id="FungiDB:BO71DRAFT_433368"/>
<feature type="region of interest" description="Disordered" evidence="1">
    <location>
        <begin position="1"/>
        <end position="138"/>
    </location>
</feature>
<sequence length="244" mass="26685">MSENMPGAFPSTDSDKPTGDEQSPSTPAPNASFMFPTDEPRKKFTFRMEMPGAFPENYSESGSKCSDEEEHAPIPESDISSLCLTDDSDPSVDNGDLTNLSPTTEELSTRCRYQSPWSSSRVPPSQLDSSIEDIGESMATLQLSHPALSHPLVFDAPSPSQAPDAVPESSSHSEFNEVDYSSSWFDSSEDEDEDADEDEDDTILQKSDSNPAPLLAESDGDDKPREEEYVYTPLVLTAEPVSKR</sequence>
<dbReference type="AlphaFoldDB" id="A0A319D1M2"/>
<feature type="compositionally biased region" description="Polar residues" evidence="1">
    <location>
        <begin position="20"/>
        <end position="29"/>
    </location>
</feature>
<proteinExistence type="predicted"/>
<reference evidence="2 3" key="1">
    <citation type="submission" date="2018-02" db="EMBL/GenBank/DDBJ databases">
        <title>The genomes of Aspergillus section Nigri reveals drivers in fungal speciation.</title>
        <authorList>
            <consortium name="DOE Joint Genome Institute"/>
            <person name="Vesth T.C."/>
            <person name="Nybo J."/>
            <person name="Theobald S."/>
            <person name="Brandl J."/>
            <person name="Frisvad J.C."/>
            <person name="Nielsen K.F."/>
            <person name="Lyhne E.K."/>
            <person name="Kogle M.E."/>
            <person name="Kuo A."/>
            <person name="Riley R."/>
            <person name="Clum A."/>
            <person name="Nolan M."/>
            <person name="Lipzen A."/>
            <person name="Salamov A."/>
            <person name="Henrissat B."/>
            <person name="Wiebenga A."/>
            <person name="De vries R.P."/>
            <person name="Grigoriev I.V."/>
            <person name="Mortensen U.H."/>
            <person name="Andersen M.R."/>
            <person name="Baker S.E."/>
        </authorList>
    </citation>
    <scope>NUCLEOTIDE SEQUENCE [LARGE SCALE GENOMIC DNA]</scope>
    <source>
        <strain evidence="2 3">CBS 707.79</strain>
    </source>
</reference>
<feature type="region of interest" description="Disordered" evidence="1">
    <location>
        <begin position="150"/>
        <end position="244"/>
    </location>
</feature>
<evidence type="ECO:0000313" key="2">
    <source>
        <dbReference type="EMBL" id="PYH90949.1"/>
    </source>
</evidence>
<evidence type="ECO:0000256" key="1">
    <source>
        <dbReference type="SAM" id="MobiDB-lite"/>
    </source>
</evidence>
<protein>
    <submittedName>
        <fullName evidence="2">Uncharacterized protein</fullName>
    </submittedName>
</protein>
<dbReference type="EMBL" id="KZ825963">
    <property type="protein sequence ID" value="PYH90949.1"/>
    <property type="molecule type" value="Genomic_DNA"/>
</dbReference>
<accession>A0A319D1M2</accession>